<feature type="compositionally biased region" description="Low complexity" evidence="1">
    <location>
        <begin position="31"/>
        <end position="60"/>
    </location>
</feature>
<dbReference type="GeneID" id="36589736"/>
<dbReference type="EMBL" id="KZ613912">
    <property type="protein sequence ID" value="PMD51052.1"/>
    <property type="molecule type" value="Genomic_DNA"/>
</dbReference>
<keyword evidence="3" id="KW-1185">Reference proteome</keyword>
<organism evidence="2 3">
    <name type="scientific">Hyaloscypha bicolor E</name>
    <dbReference type="NCBI Taxonomy" id="1095630"/>
    <lineage>
        <taxon>Eukaryota</taxon>
        <taxon>Fungi</taxon>
        <taxon>Dikarya</taxon>
        <taxon>Ascomycota</taxon>
        <taxon>Pezizomycotina</taxon>
        <taxon>Leotiomycetes</taxon>
        <taxon>Helotiales</taxon>
        <taxon>Hyaloscyphaceae</taxon>
        <taxon>Hyaloscypha</taxon>
        <taxon>Hyaloscypha bicolor</taxon>
    </lineage>
</organism>
<sequence>MPQTPLPLETGLVMPVTPLSAPSTLPPKPSSLPSHPHAATAGPGAPAPPLGSALAYNRRL</sequence>
<evidence type="ECO:0000256" key="1">
    <source>
        <dbReference type="SAM" id="MobiDB-lite"/>
    </source>
</evidence>
<gene>
    <name evidence="2" type="ORF">K444DRAFT_620233</name>
</gene>
<name>A0A2J6SJV3_9HELO</name>
<proteinExistence type="predicted"/>
<dbReference type="AlphaFoldDB" id="A0A2J6SJV3"/>
<dbReference type="RefSeq" id="XP_024727956.1">
    <property type="nucleotide sequence ID" value="XM_024881659.1"/>
</dbReference>
<protein>
    <submittedName>
        <fullName evidence="2">Uncharacterized protein</fullName>
    </submittedName>
</protein>
<evidence type="ECO:0000313" key="3">
    <source>
        <dbReference type="Proteomes" id="UP000235371"/>
    </source>
</evidence>
<dbReference type="InParanoid" id="A0A2J6SJV3"/>
<dbReference type="Proteomes" id="UP000235371">
    <property type="component" value="Unassembled WGS sequence"/>
</dbReference>
<reference evidence="2 3" key="1">
    <citation type="submission" date="2016-04" db="EMBL/GenBank/DDBJ databases">
        <title>A degradative enzymes factory behind the ericoid mycorrhizal symbiosis.</title>
        <authorList>
            <consortium name="DOE Joint Genome Institute"/>
            <person name="Martino E."/>
            <person name="Morin E."/>
            <person name="Grelet G."/>
            <person name="Kuo A."/>
            <person name="Kohler A."/>
            <person name="Daghino S."/>
            <person name="Barry K."/>
            <person name="Choi C."/>
            <person name="Cichocki N."/>
            <person name="Clum A."/>
            <person name="Copeland A."/>
            <person name="Hainaut M."/>
            <person name="Haridas S."/>
            <person name="Labutti K."/>
            <person name="Lindquist E."/>
            <person name="Lipzen A."/>
            <person name="Khouja H.-R."/>
            <person name="Murat C."/>
            <person name="Ohm R."/>
            <person name="Olson A."/>
            <person name="Spatafora J."/>
            <person name="Veneault-Fourrey C."/>
            <person name="Henrissat B."/>
            <person name="Grigoriev I."/>
            <person name="Martin F."/>
            <person name="Perotto S."/>
        </authorList>
    </citation>
    <scope>NUCLEOTIDE SEQUENCE [LARGE SCALE GENOMIC DNA]</scope>
    <source>
        <strain evidence="2 3">E</strain>
    </source>
</reference>
<evidence type="ECO:0000313" key="2">
    <source>
        <dbReference type="EMBL" id="PMD51052.1"/>
    </source>
</evidence>
<accession>A0A2J6SJV3</accession>
<feature type="region of interest" description="Disordered" evidence="1">
    <location>
        <begin position="1"/>
        <end position="60"/>
    </location>
</feature>